<accession>A0ABV1TDT6</accession>
<proteinExistence type="predicted"/>
<evidence type="ECO:0000313" key="4">
    <source>
        <dbReference type="Proteomes" id="UP001490365"/>
    </source>
</evidence>
<evidence type="ECO:0000313" key="3">
    <source>
        <dbReference type="EMBL" id="MER6267799.1"/>
    </source>
</evidence>
<feature type="compositionally biased region" description="Low complexity" evidence="1">
    <location>
        <begin position="35"/>
        <end position="48"/>
    </location>
</feature>
<feature type="region of interest" description="Disordered" evidence="1">
    <location>
        <begin position="35"/>
        <end position="117"/>
    </location>
</feature>
<organism evidence="3 4">
    <name type="scientific">Streptomyces sp. 900105755</name>
    <dbReference type="NCBI Taxonomy" id="3154389"/>
    <lineage>
        <taxon>Bacteria</taxon>
        <taxon>Bacillati</taxon>
        <taxon>Actinomycetota</taxon>
        <taxon>Actinomycetes</taxon>
        <taxon>Kitasatosporales</taxon>
        <taxon>Streptomycetaceae</taxon>
        <taxon>Streptomyces</taxon>
    </lineage>
</organism>
<dbReference type="RefSeq" id="WP_351956461.1">
    <property type="nucleotide sequence ID" value="NZ_JBEOZM010000004.1"/>
</dbReference>
<feature type="signal peptide" evidence="2">
    <location>
        <begin position="1"/>
        <end position="36"/>
    </location>
</feature>
<keyword evidence="2" id="KW-0732">Signal</keyword>
<gene>
    <name evidence="3" type="ORF">ABT211_10930</name>
</gene>
<evidence type="ECO:0000256" key="1">
    <source>
        <dbReference type="SAM" id="MobiDB-lite"/>
    </source>
</evidence>
<reference evidence="3 4" key="1">
    <citation type="submission" date="2024-06" db="EMBL/GenBank/DDBJ databases">
        <title>The Natural Products Discovery Center: Release of the First 8490 Sequenced Strains for Exploring Actinobacteria Biosynthetic Diversity.</title>
        <authorList>
            <person name="Kalkreuter E."/>
            <person name="Kautsar S.A."/>
            <person name="Yang D."/>
            <person name="Bader C.D."/>
            <person name="Teijaro C.N."/>
            <person name="Fluegel L."/>
            <person name="Davis C.M."/>
            <person name="Simpson J.R."/>
            <person name="Lauterbach L."/>
            <person name="Steele A.D."/>
            <person name="Gui C."/>
            <person name="Meng S."/>
            <person name="Li G."/>
            <person name="Viehrig K."/>
            <person name="Ye F."/>
            <person name="Su P."/>
            <person name="Kiefer A.F."/>
            <person name="Nichols A."/>
            <person name="Cepeda A.J."/>
            <person name="Yan W."/>
            <person name="Fan B."/>
            <person name="Jiang Y."/>
            <person name="Adhikari A."/>
            <person name="Zheng C.-J."/>
            <person name="Schuster L."/>
            <person name="Cowan T.M."/>
            <person name="Smanski M.J."/>
            <person name="Chevrette M.G."/>
            <person name="De Carvalho L.P.S."/>
            <person name="Shen B."/>
        </authorList>
    </citation>
    <scope>NUCLEOTIDE SEQUENCE [LARGE SCALE GENOMIC DNA]</scope>
    <source>
        <strain evidence="3 4">NPDC001694</strain>
    </source>
</reference>
<dbReference type="EMBL" id="JBEOZM010000004">
    <property type="protein sequence ID" value="MER6267799.1"/>
    <property type="molecule type" value="Genomic_DNA"/>
</dbReference>
<evidence type="ECO:0000256" key="2">
    <source>
        <dbReference type="SAM" id="SignalP"/>
    </source>
</evidence>
<comment type="caution">
    <text evidence="3">The sequence shown here is derived from an EMBL/GenBank/DDBJ whole genome shotgun (WGS) entry which is preliminary data.</text>
</comment>
<name>A0ABV1TDT6_9ACTN</name>
<keyword evidence="4" id="KW-1185">Reference proteome</keyword>
<evidence type="ECO:0008006" key="5">
    <source>
        <dbReference type="Google" id="ProtNLM"/>
    </source>
</evidence>
<protein>
    <recommendedName>
        <fullName evidence="5">Small secreted hydrophilic protein</fullName>
    </recommendedName>
</protein>
<dbReference type="Proteomes" id="UP001490365">
    <property type="component" value="Unassembled WGS sequence"/>
</dbReference>
<feature type="chain" id="PRO_5047261600" description="Small secreted hydrophilic protein" evidence="2">
    <location>
        <begin position="37"/>
        <end position="117"/>
    </location>
</feature>
<sequence length="117" mass="11825">MRHTRAKKSNRSLRTWVLGSAAGLALVVGGGIAAQAATAGHAHPAKSATADPKPVPSTPGKHTSGDTDPTPVPGDENGKPYPRPVPSTPGKHTSGDTDPVPVPGDENGKPYHGSTGR</sequence>